<reference evidence="6 7" key="1">
    <citation type="submission" date="2019-02" db="EMBL/GenBank/DDBJ databases">
        <title>Deep-cultivation of Planctomycetes and their phenomic and genomic characterization uncovers novel biology.</title>
        <authorList>
            <person name="Wiegand S."/>
            <person name="Jogler M."/>
            <person name="Boedeker C."/>
            <person name="Pinto D."/>
            <person name="Vollmers J."/>
            <person name="Rivas-Marin E."/>
            <person name="Kohn T."/>
            <person name="Peeters S.H."/>
            <person name="Heuer A."/>
            <person name="Rast P."/>
            <person name="Oberbeckmann S."/>
            <person name="Bunk B."/>
            <person name="Jeske O."/>
            <person name="Meyerdierks A."/>
            <person name="Storesund J.E."/>
            <person name="Kallscheuer N."/>
            <person name="Luecker S."/>
            <person name="Lage O.M."/>
            <person name="Pohl T."/>
            <person name="Merkel B.J."/>
            <person name="Hornburger P."/>
            <person name="Mueller R.-W."/>
            <person name="Bruemmer F."/>
            <person name="Labrenz M."/>
            <person name="Spormann A.M."/>
            <person name="Op Den Camp H."/>
            <person name="Overmann J."/>
            <person name="Amann R."/>
            <person name="Jetten M.S.M."/>
            <person name="Mascher T."/>
            <person name="Medema M.H."/>
            <person name="Devos D.P."/>
            <person name="Kaster A.-K."/>
            <person name="Ovreas L."/>
            <person name="Rohde M."/>
            <person name="Galperin M.Y."/>
            <person name="Jogler C."/>
        </authorList>
    </citation>
    <scope>NUCLEOTIDE SEQUENCE [LARGE SCALE GENOMIC DNA]</scope>
    <source>
        <strain evidence="6 7">V7</strain>
    </source>
</reference>
<dbReference type="InterPro" id="IPR032808">
    <property type="entry name" value="DoxX"/>
</dbReference>
<gene>
    <name evidence="6" type="ORF">V7x_39190</name>
</gene>
<evidence type="ECO:0000256" key="5">
    <source>
        <dbReference type="SAM" id="Phobius"/>
    </source>
</evidence>
<keyword evidence="2 5" id="KW-0812">Transmembrane</keyword>
<feature type="transmembrane region" description="Helical" evidence="5">
    <location>
        <begin position="12"/>
        <end position="34"/>
    </location>
</feature>
<keyword evidence="4 5" id="KW-0472">Membrane</keyword>
<proteinExistence type="predicted"/>
<evidence type="ECO:0008006" key="8">
    <source>
        <dbReference type="Google" id="ProtNLM"/>
    </source>
</evidence>
<evidence type="ECO:0000256" key="4">
    <source>
        <dbReference type="ARBA" id="ARBA00023136"/>
    </source>
</evidence>
<evidence type="ECO:0000256" key="1">
    <source>
        <dbReference type="ARBA" id="ARBA00004141"/>
    </source>
</evidence>
<dbReference type="EMBL" id="SJPZ01000002">
    <property type="protein sequence ID" value="TWU62190.1"/>
    <property type="molecule type" value="Genomic_DNA"/>
</dbReference>
<dbReference type="GO" id="GO:0016020">
    <property type="term" value="C:membrane"/>
    <property type="evidence" value="ECO:0007669"/>
    <property type="project" value="UniProtKB-SubCell"/>
</dbReference>
<feature type="transmembrane region" description="Helical" evidence="5">
    <location>
        <begin position="107"/>
        <end position="130"/>
    </location>
</feature>
<name>A0A5C6FJA5_9PLAN</name>
<feature type="transmembrane region" description="Helical" evidence="5">
    <location>
        <begin position="76"/>
        <end position="95"/>
    </location>
</feature>
<dbReference type="Proteomes" id="UP000316476">
    <property type="component" value="Unassembled WGS sequence"/>
</dbReference>
<protein>
    <recommendedName>
        <fullName evidence="8">DoxX</fullName>
    </recommendedName>
</protein>
<comment type="caution">
    <text evidence="6">The sequence shown here is derived from an EMBL/GenBank/DDBJ whole genome shotgun (WGS) entry which is preliminary data.</text>
</comment>
<accession>A0A5C6FJA5</accession>
<evidence type="ECO:0000313" key="7">
    <source>
        <dbReference type="Proteomes" id="UP000316476"/>
    </source>
</evidence>
<sequence>MKLLERLRFRSRWHGLAVVVLAAFFVAAGVNHFVNPDFYRPMMPTYLPAPMMLIYVSGFFEVLGGAGVLVPRLRRIAGWGLVALLIAVFPAHVHMVQNPESFEDIPYWGLVVRMPLQLLLIGWVWFATLVPRRQKDAERKSACA</sequence>
<evidence type="ECO:0000313" key="6">
    <source>
        <dbReference type="EMBL" id="TWU62190.1"/>
    </source>
</evidence>
<feature type="transmembrane region" description="Helical" evidence="5">
    <location>
        <begin position="46"/>
        <end position="69"/>
    </location>
</feature>
<dbReference type="Pfam" id="PF13564">
    <property type="entry name" value="DoxX_2"/>
    <property type="match status" value="1"/>
</dbReference>
<keyword evidence="3 5" id="KW-1133">Transmembrane helix</keyword>
<evidence type="ECO:0000256" key="3">
    <source>
        <dbReference type="ARBA" id="ARBA00022989"/>
    </source>
</evidence>
<dbReference type="PANTHER" id="PTHR36974:SF1">
    <property type="entry name" value="DOXX FAMILY MEMBRANE PROTEIN"/>
    <property type="match status" value="1"/>
</dbReference>
<evidence type="ECO:0000256" key="2">
    <source>
        <dbReference type="ARBA" id="ARBA00022692"/>
    </source>
</evidence>
<dbReference type="OrthoDB" id="327939at2"/>
<organism evidence="6 7">
    <name type="scientific">Crateriforma conspicua</name>
    <dbReference type="NCBI Taxonomy" id="2527996"/>
    <lineage>
        <taxon>Bacteria</taxon>
        <taxon>Pseudomonadati</taxon>
        <taxon>Planctomycetota</taxon>
        <taxon>Planctomycetia</taxon>
        <taxon>Planctomycetales</taxon>
        <taxon>Planctomycetaceae</taxon>
        <taxon>Crateriforma</taxon>
    </lineage>
</organism>
<dbReference type="AlphaFoldDB" id="A0A5C6FJA5"/>
<comment type="subcellular location">
    <subcellularLocation>
        <location evidence="1">Membrane</location>
        <topology evidence="1">Multi-pass membrane protein</topology>
    </subcellularLocation>
</comment>
<dbReference type="PANTHER" id="PTHR36974">
    <property type="entry name" value="MEMBRANE PROTEIN-RELATED"/>
    <property type="match status" value="1"/>
</dbReference>